<name>A0A2S0MB87_9BURK</name>
<feature type="compositionally biased region" description="Low complexity" evidence="1">
    <location>
        <begin position="139"/>
        <end position="148"/>
    </location>
</feature>
<protein>
    <submittedName>
        <fullName evidence="3">Glycerate kinase</fullName>
    </submittedName>
</protein>
<keyword evidence="2" id="KW-1133">Transmembrane helix</keyword>
<feature type="transmembrane region" description="Helical" evidence="2">
    <location>
        <begin position="26"/>
        <end position="43"/>
    </location>
</feature>
<evidence type="ECO:0000256" key="2">
    <source>
        <dbReference type="SAM" id="Phobius"/>
    </source>
</evidence>
<dbReference type="AlphaFoldDB" id="A0A2S0MB87"/>
<keyword evidence="3" id="KW-0418">Kinase</keyword>
<dbReference type="GO" id="GO:0016301">
    <property type="term" value="F:kinase activity"/>
    <property type="evidence" value="ECO:0007669"/>
    <property type="project" value="UniProtKB-KW"/>
</dbReference>
<organism evidence="3 4">
    <name type="scientific">Ottowia oryzae</name>
    <dbReference type="NCBI Taxonomy" id="2109914"/>
    <lineage>
        <taxon>Bacteria</taxon>
        <taxon>Pseudomonadati</taxon>
        <taxon>Pseudomonadota</taxon>
        <taxon>Betaproteobacteria</taxon>
        <taxon>Burkholderiales</taxon>
        <taxon>Comamonadaceae</taxon>
        <taxon>Ottowia</taxon>
    </lineage>
</organism>
<keyword evidence="3" id="KW-0808">Transferase</keyword>
<feature type="region of interest" description="Disordered" evidence="1">
    <location>
        <begin position="123"/>
        <end position="148"/>
    </location>
</feature>
<evidence type="ECO:0000313" key="4">
    <source>
        <dbReference type="Proteomes" id="UP000239709"/>
    </source>
</evidence>
<keyword evidence="2" id="KW-0472">Membrane</keyword>
<dbReference type="KEGG" id="otk:C6570_02015"/>
<sequence>MSWKRILTLAIAVALGAGAWRAGGWAGLALAASALVLWFLLYYTRLIQVMKRAADRPIGYVGSAVMLNAKLKPRQALLHVIALTQALGERLSPEGAEPEVYRWTDPGGSHVTAEFQGGKLSQWRLERPAAEPQPPAPEESPASATRAS</sequence>
<dbReference type="RefSeq" id="WP_106701592.1">
    <property type="nucleotide sequence ID" value="NZ_CP027666.1"/>
</dbReference>
<evidence type="ECO:0000313" key="3">
    <source>
        <dbReference type="EMBL" id="AVO33164.1"/>
    </source>
</evidence>
<gene>
    <name evidence="3" type="ORF">C6570_02015</name>
</gene>
<keyword evidence="4" id="KW-1185">Reference proteome</keyword>
<reference evidence="3 4" key="1">
    <citation type="submission" date="2018-03" db="EMBL/GenBank/DDBJ databases">
        <title>Genome sequencing of Ottowia sp.</title>
        <authorList>
            <person name="Kim S.-J."/>
            <person name="Heo J."/>
            <person name="Kwon S.-W."/>
        </authorList>
    </citation>
    <scope>NUCLEOTIDE SEQUENCE [LARGE SCALE GENOMIC DNA]</scope>
    <source>
        <strain evidence="3 4">KADR8-3</strain>
    </source>
</reference>
<dbReference type="OrthoDB" id="8907926at2"/>
<dbReference type="EMBL" id="CP027666">
    <property type="protein sequence ID" value="AVO33164.1"/>
    <property type="molecule type" value="Genomic_DNA"/>
</dbReference>
<keyword evidence="2" id="KW-0812">Transmembrane</keyword>
<proteinExistence type="predicted"/>
<accession>A0A2S0MB87</accession>
<evidence type="ECO:0000256" key="1">
    <source>
        <dbReference type="SAM" id="MobiDB-lite"/>
    </source>
</evidence>
<dbReference type="Proteomes" id="UP000239709">
    <property type="component" value="Chromosome"/>
</dbReference>